<dbReference type="PANTHER" id="PTHR33204">
    <property type="entry name" value="TRANSCRIPTIONAL REGULATOR, MARR FAMILY"/>
    <property type="match status" value="1"/>
</dbReference>
<dbReference type="Proteomes" id="UP000011932">
    <property type="component" value="Chromosome"/>
</dbReference>
<dbReference type="Pfam" id="PF01638">
    <property type="entry name" value="HxlR"/>
    <property type="match status" value="1"/>
</dbReference>
<dbReference type="SUPFAM" id="SSF46785">
    <property type="entry name" value="Winged helix' DNA-binding domain"/>
    <property type="match status" value="1"/>
</dbReference>
<accession>M4VHW9</accession>
<dbReference type="Gene3D" id="1.10.10.10">
    <property type="entry name" value="Winged helix-like DNA-binding domain superfamily/Winged helix DNA-binding domain"/>
    <property type="match status" value="1"/>
</dbReference>
<dbReference type="AlphaFoldDB" id="M4VHW9"/>
<evidence type="ECO:0000256" key="2">
    <source>
        <dbReference type="ARBA" id="ARBA00023125"/>
    </source>
</evidence>
<dbReference type="InterPro" id="IPR036388">
    <property type="entry name" value="WH-like_DNA-bd_sf"/>
</dbReference>
<keyword evidence="2" id="KW-0238">DNA-binding</keyword>
<dbReference type="EMBL" id="CP003538">
    <property type="protein sequence ID" value="AGH98967.1"/>
    <property type="molecule type" value="Genomic_DNA"/>
</dbReference>
<dbReference type="PANTHER" id="PTHR33204:SF39">
    <property type="entry name" value="TRANSCRIPTIONAL REGULATORY PROTEIN"/>
    <property type="match status" value="1"/>
</dbReference>
<keyword evidence="1" id="KW-0805">Transcription regulation</keyword>
<evidence type="ECO:0000259" key="4">
    <source>
        <dbReference type="PROSITE" id="PS51118"/>
    </source>
</evidence>
<protein>
    <submittedName>
        <fullName evidence="5">Putative transcriptional regulator protein</fullName>
    </submittedName>
</protein>
<feature type="domain" description="HTH hxlR-type" evidence="4">
    <location>
        <begin position="1"/>
        <end position="93"/>
    </location>
</feature>
<keyword evidence="3" id="KW-0804">Transcription</keyword>
<evidence type="ECO:0000256" key="1">
    <source>
        <dbReference type="ARBA" id="ARBA00023015"/>
    </source>
</evidence>
<dbReference type="KEGG" id="man:A11S_2169"/>
<reference evidence="5 6" key="1">
    <citation type="journal article" date="2013" name="ISME J.">
        <title>By their genes ye shall know them: genomic signatures of predatory bacteria.</title>
        <authorList>
            <person name="Pasternak Z."/>
            <person name="Pietrokovski S."/>
            <person name="Rotem O."/>
            <person name="Gophna U."/>
            <person name="Lurie-Weinberger M.N."/>
            <person name="Jurkevitch E."/>
        </authorList>
    </citation>
    <scope>NUCLEOTIDE SEQUENCE [LARGE SCALE GENOMIC DNA]</scope>
    <source>
        <strain evidence="5">EPB</strain>
    </source>
</reference>
<name>M4VHW9_9BACT</name>
<evidence type="ECO:0000313" key="6">
    <source>
        <dbReference type="Proteomes" id="UP000011932"/>
    </source>
</evidence>
<dbReference type="InterPro" id="IPR036390">
    <property type="entry name" value="WH_DNA-bd_sf"/>
</dbReference>
<dbReference type="InterPro" id="IPR002577">
    <property type="entry name" value="HTH_HxlR"/>
</dbReference>
<dbReference type="HOGENOM" id="CLU_111585_2_3_5"/>
<gene>
    <name evidence="5" type="ORF">A11S_2169</name>
</gene>
<dbReference type="PROSITE" id="PS51118">
    <property type="entry name" value="HTH_HXLR"/>
    <property type="match status" value="1"/>
</dbReference>
<sequence length="104" mass="12036">MDYIGAKWSTLVLITLAQRSRRFGELKREIPEISQRVLTQTLRDLEQDGLISRTVFPTKPPSVEYSLTKLGTSLLIPLWELVSWANENHDKIRRARKRFKAAGK</sequence>
<evidence type="ECO:0000256" key="3">
    <source>
        <dbReference type="ARBA" id="ARBA00023163"/>
    </source>
</evidence>
<dbReference type="GO" id="GO:0003677">
    <property type="term" value="F:DNA binding"/>
    <property type="evidence" value="ECO:0007669"/>
    <property type="project" value="UniProtKB-KW"/>
</dbReference>
<evidence type="ECO:0000313" key="5">
    <source>
        <dbReference type="EMBL" id="AGH98967.1"/>
    </source>
</evidence>
<organism evidence="5 6">
    <name type="scientific">Micavibrio aeruginosavorus EPB</name>
    <dbReference type="NCBI Taxonomy" id="349215"/>
    <lineage>
        <taxon>Bacteria</taxon>
        <taxon>Pseudomonadati</taxon>
        <taxon>Bdellovibrionota</taxon>
        <taxon>Bdellovibrionia</taxon>
        <taxon>Bdellovibrionales</taxon>
        <taxon>Pseudobdellovibrionaceae</taxon>
        <taxon>Micavibrio</taxon>
    </lineage>
</organism>
<proteinExistence type="predicted"/>
<dbReference type="STRING" id="349215.A11S_2169"/>